<dbReference type="Proteomes" id="UP000038055">
    <property type="component" value="Unassembled WGS sequence"/>
</dbReference>
<sequence>MLLIYVNSSFKNKKDYQSHIFVAITLKID</sequence>
<protein>
    <submittedName>
        <fullName evidence="1">Uncharacterized protein</fullName>
    </submittedName>
</protein>
<reference evidence="2" key="1">
    <citation type="submission" date="2015-01" db="EMBL/GenBank/DDBJ databases">
        <authorList>
            <person name="MANFREDI Pablo"/>
        </authorList>
    </citation>
    <scope>NUCLEOTIDE SEQUENCE [LARGE SCALE GENOMIC DNA]</scope>
    <source>
        <strain evidence="2">Ccyn2B</strain>
    </source>
</reference>
<evidence type="ECO:0000313" key="2">
    <source>
        <dbReference type="Proteomes" id="UP000038055"/>
    </source>
</evidence>
<organism evidence="1 2">
    <name type="scientific">Capnocytophaga cynodegmi</name>
    <dbReference type="NCBI Taxonomy" id="28189"/>
    <lineage>
        <taxon>Bacteria</taxon>
        <taxon>Pseudomonadati</taxon>
        <taxon>Bacteroidota</taxon>
        <taxon>Flavobacteriia</taxon>
        <taxon>Flavobacteriales</taxon>
        <taxon>Flavobacteriaceae</taxon>
        <taxon>Capnocytophaga</taxon>
    </lineage>
</organism>
<gene>
    <name evidence="1" type="ORF">CCYN2B_310012</name>
</gene>
<proteinExistence type="predicted"/>
<accession>A0A0B7H926</accession>
<dbReference type="AlphaFoldDB" id="A0A0B7H926"/>
<name>A0A0B7H926_9FLAO</name>
<evidence type="ECO:0000313" key="1">
    <source>
        <dbReference type="EMBL" id="CEN36136.1"/>
    </source>
</evidence>
<dbReference type="EMBL" id="CDOD01000025">
    <property type="protein sequence ID" value="CEN36136.1"/>
    <property type="molecule type" value="Genomic_DNA"/>
</dbReference>
<keyword evidence="2" id="KW-1185">Reference proteome</keyword>